<dbReference type="EMBL" id="BONK01000008">
    <property type="protein sequence ID" value="GIG21871.1"/>
    <property type="molecule type" value="Genomic_DNA"/>
</dbReference>
<reference evidence="1" key="1">
    <citation type="submission" date="2021-01" db="EMBL/GenBank/DDBJ databases">
        <title>Whole genome shotgun sequence of Cellulomonas chitinilytica NBRC 110799.</title>
        <authorList>
            <person name="Komaki H."/>
            <person name="Tamura T."/>
        </authorList>
    </citation>
    <scope>NUCLEOTIDE SEQUENCE</scope>
    <source>
        <strain evidence="1">NBRC 110799</strain>
    </source>
</reference>
<gene>
    <name evidence="1" type="ORF">Cch01nite_25950</name>
</gene>
<keyword evidence="2" id="KW-1185">Reference proteome</keyword>
<dbReference type="AlphaFoldDB" id="A0A919P595"/>
<dbReference type="InterPro" id="IPR015797">
    <property type="entry name" value="NUDIX_hydrolase-like_dom_sf"/>
</dbReference>
<comment type="caution">
    <text evidence="1">The sequence shown here is derived from an EMBL/GenBank/DDBJ whole genome shotgun (WGS) entry which is preliminary data.</text>
</comment>
<proteinExistence type="predicted"/>
<evidence type="ECO:0000313" key="2">
    <source>
        <dbReference type="Proteomes" id="UP000632740"/>
    </source>
</evidence>
<evidence type="ECO:0008006" key="3">
    <source>
        <dbReference type="Google" id="ProtNLM"/>
    </source>
</evidence>
<dbReference type="SUPFAM" id="SSF55811">
    <property type="entry name" value="Nudix"/>
    <property type="match status" value="1"/>
</dbReference>
<dbReference type="RefSeq" id="WP_203755108.1">
    <property type="nucleotide sequence ID" value="NZ_BONK01000008.1"/>
</dbReference>
<organism evidence="1 2">
    <name type="scientific">Cellulomonas chitinilytica</name>
    <dbReference type="NCBI Taxonomy" id="398759"/>
    <lineage>
        <taxon>Bacteria</taxon>
        <taxon>Bacillati</taxon>
        <taxon>Actinomycetota</taxon>
        <taxon>Actinomycetes</taxon>
        <taxon>Micrococcales</taxon>
        <taxon>Cellulomonadaceae</taxon>
        <taxon>Cellulomonas</taxon>
    </lineage>
</organism>
<evidence type="ECO:0000313" key="1">
    <source>
        <dbReference type="EMBL" id="GIG21871.1"/>
    </source>
</evidence>
<name>A0A919P595_9CELL</name>
<sequence>MRWETFGETTVYDSPWMRVTLVDVDVPGHGRIDHHVLRMPGAAAGVVVHDPERGVLLLWRHRFITDGWGCASP</sequence>
<dbReference type="Proteomes" id="UP000632740">
    <property type="component" value="Unassembled WGS sequence"/>
</dbReference>
<accession>A0A919P595</accession>
<dbReference type="Gene3D" id="3.90.79.10">
    <property type="entry name" value="Nucleoside Triphosphate Pyrophosphohydrolase"/>
    <property type="match status" value="1"/>
</dbReference>
<protein>
    <recommendedName>
        <fullName evidence="3">NUDIX hydrolase</fullName>
    </recommendedName>
</protein>